<dbReference type="Gene3D" id="3.40.50.12700">
    <property type="match status" value="1"/>
</dbReference>
<evidence type="ECO:0008006" key="5">
    <source>
        <dbReference type="Google" id="ProtNLM"/>
    </source>
</evidence>
<protein>
    <recommendedName>
        <fullName evidence="5">SGNH hydrolase-type esterase domain-containing protein</fullName>
    </recommendedName>
</protein>
<reference evidence="3" key="4">
    <citation type="submission" date="2025-09" db="UniProtKB">
        <authorList>
            <consortium name="Ensembl"/>
        </authorList>
    </citation>
    <scope>IDENTIFICATION</scope>
    <source>
        <strain evidence="3">HSOK</strain>
    </source>
</reference>
<evidence type="ECO:0000313" key="4">
    <source>
        <dbReference type="Proteomes" id="UP000265200"/>
    </source>
</evidence>
<accession>A0A3P9JMZ9</accession>
<evidence type="ECO:0000256" key="2">
    <source>
        <dbReference type="SAM" id="MobiDB-lite"/>
    </source>
</evidence>
<organism evidence="3 4">
    <name type="scientific">Oryzias latipes</name>
    <name type="common">Japanese rice fish</name>
    <name type="synonym">Japanese killifish</name>
    <dbReference type="NCBI Taxonomy" id="8090"/>
    <lineage>
        <taxon>Eukaryota</taxon>
        <taxon>Metazoa</taxon>
        <taxon>Chordata</taxon>
        <taxon>Craniata</taxon>
        <taxon>Vertebrata</taxon>
        <taxon>Euteleostomi</taxon>
        <taxon>Actinopterygii</taxon>
        <taxon>Neopterygii</taxon>
        <taxon>Teleostei</taxon>
        <taxon>Neoteleostei</taxon>
        <taxon>Acanthomorphata</taxon>
        <taxon>Ovalentaria</taxon>
        <taxon>Atherinomorphae</taxon>
        <taxon>Beloniformes</taxon>
        <taxon>Adrianichthyidae</taxon>
        <taxon>Oryziinae</taxon>
        <taxon>Oryzias</taxon>
    </lineage>
</organism>
<proteinExistence type="predicted"/>
<feature type="region of interest" description="Disordered" evidence="2">
    <location>
        <begin position="85"/>
        <end position="162"/>
    </location>
</feature>
<reference key="1">
    <citation type="journal article" date="2007" name="Nature">
        <title>The medaka draft genome and insights into vertebrate genome evolution.</title>
        <authorList>
            <person name="Kasahara M."/>
            <person name="Naruse K."/>
            <person name="Sasaki S."/>
            <person name="Nakatani Y."/>
            <person name="Qu W."/>
            <person name="Ahsan B."/>
            <person name="Yamada T."/>
            <person name="Nagayasu Y."/>
            <person name="Doi K."/>
            <person name="Kasai Y."/>
            <person name="Jindo T."/>
            <person name="Kobayashi D."/>
            <person name="Shimada A."/>
            <person name="Toyoda A."/>
            <person name="Kuroki Y."/>
            <person name="Fujiyama A."/>
            <person name="Sasaki T."/>
            <person name="Shimizu A."/>
            <person name="Asakawa S."/>
            <person name="Shimizu N."/>
            <person name="Hashimoto S."/>
            <person name="Yang J."/>
            <person name="Lee Y."/>
            <person name="Matsushima K."/>
            <person name="Sugano S."/>
            <person name="Sakaizumi M."/>
            <person name="Narita T."/>
            <person name="Ohishi K."/>
            <person name="Haga S."/>
            <person name="Ohta F."/>
            <person name="Nomoto H."/>
            <person name="Nogata K."/>
            <person name="Morishita T."/>
            <person name="Endo T."/>
            <person name="Shin-I T."/>
            <person name="Takeda H."/>
            <person name="Morishita S."/>
            <person name="Kohara Y."/>
        </authorList>
    </citation>
    <scope>NUCLEOTIDE SEQUENCE [LARGE SCALE GENOMIC DNA]</scope>
    <source>
        <strain>Hd-rR</strain>
    </source>
</reference>
<evidence type="ECO:0000256" key="1">
    <source>
        <dbReference type="SAM" id="Coils"/>
    </source>
</evidence>
<sequence length="390" mass="42195">MADKMADGETAVVSPDQNLGKNPNPTNDLVSQSLSKATGMITDLKEDIRRLKAELEMKDALLSRFMDVSFAQSKRLSSLSAALQDTAPWDPSTCPRPSSFSTPKQRSLDEEVVVRRPRRRRSDETRKAPLLSLSNRFSGLDADSPAPSAAFTAAQTPPDLGSTMDFPALRRDATVIPKEDGRIAACSNPDRASGITAKAPSGSDERLDLPASSRAPASSTRRRILKEAVRFHSSKARTSPPQMNHRPQGEAAAAAVVTQVPVGSAPAPASPPPLFTPTTAIIGDSIIGKVRFFNAVTHCFPGATVLDILEKLPDLLRSLPSTIRRLILHVGFNDTSYRESETTKKAFIRLFNFLNSCPLTVFISGPLPSLSRGQGRFSRLLSLSTWLHSA</sequence>
<feature type="compositionally biased region" description="Polar residues" evidence="2">
    <location>
        <begin position="95"/>
        <end position="105"/>
    </location>
</feature>
<dbReference type="Ensembl" id="ENSORLT00015026786.1">
    <property type="protein sequence ID" value="ENSORLP00015033672.1"/>
    <property type="gene ID" value="ENSORLG00015019198.1"/>
</dbReference>
<feature type="compositionally biased region" description="Low complexity" evidence="2">
    <location>
        <begin position="210"/>
        <end position="219"/>
    </location>
</feature>
<keyword evidence="1" id="KW-0175">Coiled coil</keyword>
<feature type="coiled-coil region" evidence="1">
    <location>
        <begin position="34"/>
        <end position="61"/>
    </location>
</feature>
<feature type="region of interest" description="Disordered" evidence="2">
    <location>
        <begin position="184"/>
        <end position="221"/>
    </location>
</feature>
<dbReference type="AlphaFoldDB" id="A0A3P9JMZ9"/>
<feature type="region of interest" description="Disordered" evidence="2">
    <location>
        <begin position="1"/>
        <end position="33"/>
    </location>
</feature>
<dbReference type="SUPFAM" id="SSF52266">
    <property type="entry name" value="SGNH hydrolase"/>
    <property type="match status" value="1"/>
</dbReference>
<dbReference type="Gene3D" id="3.40.50.12690">
    <property type="match status" value="1"/>
</dbReference>
<reference evidence="3" key="3">
    <citation type="submission" date="2025-08" db="UniProtKB">
        <authorList>
            <consortium name="Ensembl"/>
        </authorList>
    </citation>
    <scope>IDENTIFICATION</scope>
    <source>
        <strain evidence="3">HSOK</strain>
    </source>
</reference>
<name>A0A3P9JMZ9_ORYLA</name>
<feature type="compositionally biased region" description="Polar residues" evidence="2">
    <location>
        <begin position="15"/>
        <end position="33"/>
    </location>
</feature>
<dbReference type="Proteomes" id="UP000265200">
    <property type="component" value="Chromosome 10"/>
</dbReference>
<evidence type="ECO:0000313" key="3">
    <source>
        <dbReference type="Ensembl" id="ENSORLP00015033672.1"/>
    </source>
</evidence>
<reference evidence="3 4" key="2">
    <citation type="submission" date="2017-04" db="EMBL/GenBank/DDBJ databases">
        <title>CpG methylation of centromeres and impact of large insertions on vertebrate speciation.</title>
        <authorList>
            <person name="Ichikawa K."/>
            <person name="Yoshimura J."/>
            <person name="Morishita S."/>
        </authorList>
    </citation>
    <scope>NUCLEOTIDE SEQUENCE</scope>
    <source>
        <strain evidence="3 4">HSOK</strain>
    </source>
</reference>